<dbReference type="GO" id="GO:0005524">
    <property type="term" value="F:ATP binding"/>
    <property type="evidence" value="ECO:0007669"/>
    <property type="project" value="InterPro"/>
</dbReference>
<gene>
    <name evidence="2" type="ORF">RclHR1_06710001</name>
</gene>
<dbReference type="Proteomes" id="UP000247702">
    <property type="component" value="Unassembled WGS sequence"/>
</dbReference>
<dbReference type="InterPro" id="IPR051681">
    <property type="entry name" value="Ser/Thr_Kinases-Pseudokinases"/>
</dbReference>
<accession>A0A2Z6RVE8</accession>
<dbReference type="PANTHER" id="PTHR44329">
    <property type="entry name" value="SERINE/THREONINE-PROTEIN KINASE TNNI3K-RELATED"/>
    <property type="match status" value="1"/>
</dbReference>
<dbReference type="GO" id="GO:0004674">
    <property type="term" value="F:protein serine/threonine kinase activity"/>
    <property type="evidence" value="ECO:0007669"/>
    <property type="project" value="TreeGrafter"/>
</dbReference>
<dbReference type="InterPro" id="IPR000719">
    <property type="entry name" value="Prot_kinase_dom"/>
</dbReference>
<evidence type="ECO:0000313" key="3">
    <source>
        <dbReference type="Proteomes" id="UP000247702"/>
    </source>
</evidence>
<sequence length="978" mass="117539">MNKYDTEYKWCKACQISNIKQNFANWTSKNEQIDNLIQEMQLEINEPDDMIFEWIPYDQFDSIEEISEGSDKVYLAIWKDGPLDYDKYKNEYIRSQQDKKVALKLYNKQNIINEFFIEQDKKYSITYIGEVLRIHGISQYSNTENYIIVFQDIYCKKCGKRYINIIEKWCEPCQINYFKENLFRSGNENIDNIIQKMQLNINYKSEIVFEWIPYDQLNNIQEKSKNDLDIMYSATWKNGPLCYYEGKWVRKSDKVVMLKYLYNSQNIIKFLNMVDYVTIKNSKLYGISQNPDTEDYIMVFPNIYCKICNEQYESESDANYEWCKLCKEHNLEQNFTNWTTGYEKIDKVIQEKQLAIYSMNNSMNYNIFEWIPYDQLNIKEIDEEDFDKLYSAIWKDGPLNYDKYKNEYTRNQRNIKVSLKIYNVQNITKRFLNEVKEDGHYNNKIFGISQSPSTKNYITILQDEYNKICNKCGEDKDAVYNWCMLCHINYLRKIFINWTSGNKKIDNFVQERQLETKYIDDKIFEFIPYNQFNNIKEMNKNSFVTIYSAIWKNGPLSCHNKKWIRESNKKVILELYHLQNTNKFLNKVKNYLNKKSMLRADNPIYGISQNQDTKYCAIVSPYDYYCKRCGKQYLVYNYYYQWCVKCQVSDLKSNFTNWTSGNEEIDNLIQKVQSNIKDRTDMVFEWIPYDQFTSIKNMNNSKFTKMYSAIWKNDFYYYKYLYKMEQVKQLTLKVILKYSQNIIEEVKGYSSFRKKYGISQNPITKDYFIVFESEYCDKCDEKYTDINKNWCKPCQKNNLSNNFTNWTSKNMKIDNLIQEIQLKVNDPDDRIFEWIPFDQFSSIEEIGKGGFATIYSAIWKDGPLSYNGYEYIRNKKKTKIALKQLYDSQNITTDFLNEVKRYSIKENNILLLIYGISLNPDTKDYIMVLEYAEGGNLYSLINQCYYKLYWSYNISILLDIIGGLKEIHDIWADLFTLH</sequence>
<comment type="caution">
    <text evidence="2">The sequence shown here is derived from an EMBL/GenBank/DDBJ whole genome shotgun (WGS) entry which is preliminary data.</text>
</comment>
<evidence type="ECO:0000313" key="2">
    <source>
        <dbReference type="EMBL" id="GBC06251.1"/>
    </source>
</evidence>
<dbReference type="Pfam" id="PF07714">
    <property type="entry name" value="PK_Tyr_Ser-Thr"/>
    <property type="match status" value="1"/>
</dbReference>
<dbReference type="InterPro" id="IPR011009">
    <property type="entry name" value="Kinase-like_dom_sf"/>
</dbReference>
<name>A0A2Z6RVE8_9GLOM</name>
<evidence type="ECO:0000259" key="1">
    <source>
        <dbReference type="PROSITE" id="PS50011"/>
    </source>
</evidence>
<keyword evidence="3" id="KW-1185">Reference proteome</keyword>
<dbReference type="InterPro" id="IPR001245">
    <property type="entry name" value="Ser-Thr/Tyr_kinase_cat_dom"/>
</dbReference>
<proteinExistence type="predicted"/>
<dbReference type="SUPFAM" id="SSF56112">
    <property type="entry name" value="Protein kinase-like (PK-like)"/>
    <property type="match status" value="1"/>
</dbReference>
<feature type="domain" description="Protein kinase" evidence="1">
    <location>
        <begin position="840"/>
        <end position="978"/>
    </location>
</feature>
<protein>
    <recommendedName>
        <fullName evidence="1">Protein kinase domain-containing protein</fullName>
    </recommendedName>
</protein>
<dbReference type="Gene3D" id="1.10.510.10">
    <property type="entry name" value="Transferase(Phosphotransferase) domain 1"/>
    <property type="match status" value="1"/>
</dbReference>
<dbReference type="PROSITE" id="PS50011">
    <property type="entry name" value="PROTEIN_KINASE_DOM"/>
    <property type="match status" value="1"/>
</dbReference>
<dbReference type="AlphaFoldDB" id="A0A2Z6RVE8"/>
<reference evidence="2 3" key="1">
    <citation type="submission" date="2017-11" db="EMBL/GenBank/DDBJ databases">
        <title>The genome of Rhizophagus clarus HR1 reveals common genetic basis of auxotrophy among arbuscular mycorrhizal fungi.</title>
        <authorList>
            <person name="Kobayashi Y."/>
        </authorList>
    </citation>
    <scope>NUCLEOTIDE SEQUENCE [LARGE SCALE GENOMIC DNA]</scope>
    <source>
        <strain evidence="2 3">HR1</strain>
    </source>
</reference>
<organism evidence="2 3">
    <name type="scientific">Rhizophagus clarus</name>
    <dbReference type="NCBI Taxonomy" id="94130"/>
    <lineage>
        <taxon>Eukaryota</taxon>
        <taxon>Fungi</taxon>
        <taxon>Fungi incertae sedis</taxon>
        <taxon>Mucoromycota</taxon>
        <taxon>Glomeromycotina</taxon>
        <taxon>Glomeromycetes</taxon>
        <taxon>Glomerales</taxon>
        <taxon>Glomeraceae</taxon>
        <taxon>Rhizophagus</taxon>
    </lineage>
</organism>
<dbReference type="EMBL" id="BEXD01004061">
    <property type="protein sequence ID" value="GBC06251.1"/>
    <property type="molecule type" value="Genomic_DNA"/>
</dbReference>